<dbReference type="AlphaFoldDB" id="A0A328VPV4"/>
<sequence length="670" mass="73458">MSMTQTTSRRDSPETQRCPQCNAVVPPHAAFCGACGRRIEGAASPRPAEAEAEFRQRYRITSLVRRRPYISLFLATDASTQQTVIISDVDISTLDDEARQRAAQLVRREYDLLRRHAIPHLTPILQQVYDQGHIYVIAGNPFAQTREAGNDGAALQAQGEGKQASADEDGRLYTLESVLQSGIGLPDEQVAVQWIQELCETVDRLHGHQIVIGELDPQALVLSSLDYRGHPALLLCWLPVYIRTLLPVLTGATRPFKPGPFTAPEVQQGKVEARSDVYSLGALLYLLLTGTPPAAPAPHLRSLRELNPRVKPEIEAVVMRALSFERSERFQSAASLAESLANPYISTQVARYPRPTTTASLGERTATHDRQDGTGERGRRRSGWLTGRTGPIAGASQDQQAPVAGVASAASEAEGRSGEAGVTATRDQARSAVPSQEEDIAALPTYILARRRSELEEIGEVARRLTQQLQKRITGILPALQGKLLPAGRSNSTALVKASPTESLQERSLLRQIQRFIVGEQQRGTAAAAIIEAPLRLQPGQRFAIRVRLMGRDRALPPPGSRAGSRPVGLSALTHGERVHIEVRSAIYQRYAFVVQRAVIMVPARGYVAEVTIPMPPPLKGRGGRRERLHLVFTDEHRRPLYEKPFALEILVSPLVRPGQEGLQALPIPY</sequence>
<dbReference type="OrthoDB" id="138434at2"/>
<keyword evidence="2" id="KW-0808">Transferase</keyword>
<dbReference type="SMART" id="SM00220">
    <property type="entry name" value="S_TKc"/>
    <property type="match status" value="1"/>
</dbReference>
<evidence type="ECO:0000313" key="9">
    <source>
        <dbReference type="Proteomes" id="UP000248706"/>
    </source>
</evidence>
<dbReference type="RefSeq" id="WP_112431433.1">
    <property type="nucleotide sequence ID" value="NZ_MCIF01000002.1"/>
</dbReference>
<evidence type="ECO:0000313" key="8">
    <source>
        <dbReference type="EMBL" id="RAQ97224.1"/>
    </source>
</evidence>
<evidence type="ECO:0000256" key="2">
    <source>
        <dbReference type="ARBA" id="ARBA00022679"/>
    </source>
</evidence>
<comment type="caution">
    <text evidence="8">The sequence shown here is derived from an EMBL/GenBank/DDBJ whole genome shotgun (WGS) entry which is preliminary data.</text>
</comment>
<dbReference type="Gene3D" id="1.10.510.10">
    <property type="entry name" value="Transferase(Phosphotransferase) domain 1"/>
    <property type="match status" value="1"/>
</dbReference>
<dbReference type="Proteomes" id="UP000248706">
    <property type="component" value="Unassembled WGS sequence"/>
</dbReference>
<keyword evidence="5" id="KW-0067">ATP-binding</keyword>
<reference evidence="8 9" key="1">
    <citation type="submission" date="2016-08" db="EMBL/GenBank/DDBJ databases">
        <title>Analysis of Carbohydrate Active Enzymes in Thermogemmatispora T81 Reveals Carbohydrate Degradation Ability.</title>
        <authorList>
            <person name="Tomazini A."/>
            <person name="Lal S."/>
            <person name="Stott M."/>
            <person name="Henrissat B."/>
            <person name="Polikarpov I."/>
            <person name="Sparling R."/>
            <person name="Levin D.B."/>
        </authorList>
    </citation>
    <scope>NUCLEOTIDE SEQUENCE [LARGE SCALE GENOMIC DNA]</scope>
    <source>
        <strain evidence="8 9">T81</strain>
    </source>
</reference>
<keyword evidence="4" id="KW-0418">Kinase</keyword>
<feature type="domain" description="Protein kinase" evidence="7">
    <location>
        <begin position="58"/>
        <end position="345"/>
    </location>
</feature>
<evidence type="ECO:0000256" key="4">
    <source>
        <dbReference type="ARBA" id="ARBA00022777"/>
    </source>
</evidence>
<dbReference type="EC" id="2.7.11.1" evidence="1"/>
<protein>
    <recommendedName>
        <fullName evidence="1">non-specific serine/threonine protein kinase</fullName>
        <ecNumber evidence="1">2.7.11.1</ecNumber>
    </recommendedName>
</protein>
<keyword evidence="3" id="KW-0547">Nucleotide-binding</keyword>
<evidence type="ECO:0000256" key="6">
    <source>
        <dbReference type="SAM" id="MobiDB-lite"/>
    </source>
</evidence>
<dbReference type="InterPro" id="IPR011009">
    <property type="entry name" value="Kinase-like_dom_sf"/>
</dbReference>
<name>A0A328VPV4_9CHLR</name>
<proteinExistence type="predicted"/>
<dbReference type="InterPro" id="IPR000719">
    <property type="entry name" value="Prot_kinase_dom"/>
</dbReference>
<accession>A0A328VPV4</accession>
<dbReference type="PANTHER" id="PTHR43289">
    <property type="entry name" value="MITOGEN-ACTIVATED PROTEIN KINASE KINASE KINASE 20-RELATED"/>
    <property type="match status" value="1"/>
</dbReference>
<keyword evidence="9" id="KW-1185">Reference proteome</keyword>
<organism evidence="8 9">
    <name type="scientific">Thermogemmatispora tikiterensis</name>
    <dbReference type="NCBI Taxonomy" id="1825093"/>
    <lineage>
        <taxon>Bacteria</taxon>
        <taxon>Bacillati</taxon>
        <taxon>Chloroflexota</taxon>
        <taxon>Ktedonobacteria</taxon>
        <taxon>Thermogemmatisporales</taxon>
        <taxon>Thermogemmatisporaceae</taxon>
        <taxon>Thermogemmatispora</taxon>
    </lineage>
</organism>
<evidence type="ECO:0000259" key="7">
    <source>
        <dbReference type="PROSITE" id="PS50011"/>
    </source>
</evidence>
<dbReference type="GO" id="GO:0005524">
    <property type="term" value="F:ATP binding"/>
    <property type="evidence" value="ECO:0007669"/>
    <property type="project" value="UniProtKB-KW"/>
</dbReference>
<feature type="compositionally biased region" description="Basic and acidic residues" evidence="6">
    <location>
        <begin position="365"/>
        <end position="377"/>
    </location>
</feature>
<feature type="region of interest" description="Disordered" evidence="6">
    <location>
        <begin position="348"/>
        <end position="437"/>
    </location>
</feature>
<evidence type="ECO:0000256" key="3">
    <source>
        <dbReference type="ARBA" id="ARBA00022741"/>
    </source>
</evidence>
<dbReference type="PANTHER" id="PTHR43289:SF6">
    <property type="entry name" value="SERINE_THREONINE-PROTEIN KINASE NEKL-3"/>
    <property type="match status" value="1"/>
</dbReference>
<feature type="compositionally biased region" description="Low complexity" evidence="6">
    <location>
        <begin position="403"/>
        <end position="412"/>
    </location>
</feature>
<dbReference type="EMBL" id="MCIF01000002">
    <property type="protein sequence ID" value="RAQ97224.1"/>
    <property type="molecule type" value="Genomic_DNA"/>
</dbReference>
<evidence type="ECO:0000256" key="5">
    <source>
        <dbReference type="ARBA" id="ARBA00022840"/>
    </source>
</evidence>
<dbReference type="SUPFAM" id="SSF56112">
    <property type="entry name" value="Protein kinase-like (PK-like)"/>
    <property type="match status" value="1"/>
</dbReference>
<gene>
    <name evidence="8" type="ORF">A4R35_16920</name>
</gene>
<dbReference type="PROSITE" id="PS50011">
    <property type="entry name" value="PROTEIN_KINASE_DOM"/>
    <property type="match status" value="1"/>
</dbReference>
<feature type="compositionally biased region" description="Polar residues" evidence="6">
    <location>
        <begin position="348"/>
        <end position="360"/>
    </location>
</feature>
<dbReference type="GO" id="GO:0004674">
    <property type="term" value="F:protein serine/threonine kinase activity"/>
    <property type="evidence" value="ECO:0007669"/>
    <property type="project" value="UniProtKB-EC"/>
</dbReference>
<evidence type="ECO:0000256" key="1">
    <source>
        <dbReference type="ARBA" id="ARBA00012513"/>
    </source>
</evidence>